<dbReference type="Gene3D" id="1.25.40.10">
    <property type="entry name" value="Tetratricopeptide repeat domain"/>
    <property type="match status" value="2"/>
</dbReference>
<dbReference type="Proteomes" id="UP000297245">
    <property type="component" value="Unassembled WGS sequence"/>
</dbReference>
<keyword evidence="4" id="KW-1185">Reference proteome</keyword>
<evidence type="ECO:0000313" key="3">
    <source>
        <dbReference type="EMBL" id="THV05412.1"/>
    </source>
</evidence>
<dbReference type="OrthoDB" id="1908178at2759"/>
<evidence type="ECO:0000256" key="2">
    <source>
        <dbReference type="SAM" id="MobiDB-lite"/>
    </source>
</evidence>
<dbReference type="EMBL" id="ML179049">
    <property type="protein sequence ID" value="THV05412.1"/>
    <property type="molecule type" value="Genomic_DNA"/>
</dbReference>
<feature type="region of interest" description="Disordered" evidence="2">
    <location>
        <begin position="74"/>
        <end position="108"/>
    </location>
</feature>
<evidence type="ECO:0000256" key="1">
    <source>
        <dbReference type="ARBA" id="ARBA00022737"/>
    </source>
</evidence>
<dbReference type="PANTHER" id="PTHR47942:SF63">
    <property type="entry name" value="PENTATRICOPEPTIDE REPEAT-CONTAINING PROTEIN"/>
    <property type="match status" value="1"/>
</dbReference>
<gene>
    <name evidence="3" type="ORF">K435DRAFT_961172</name>
</gene>
<reference evidence="3 4" key="1">
    <citation type="journal article" date="2019" name="Nat. Ecol. Evol.">
        <title>Megaphylogeny resolves global patterns of mushroom evolution.</title>
        <authorList>
            <person name="Varga T."/>
            <person name="Krizsan K."/>
            <person name="Foldi C."/>
            <person name="Dima B."/>
            <person name="Sanchez-Garcia M."/>
            <person name="Sanchez-Ramirez S."/>
            <person name="Szollosi G.J."/>
            <person name="Szarkandi J.G."/>
            <person name="Papp V."/>
            <person name="Albert L."/>
            <person name="Andreopoulos W."/>
            <person name="Angelini C."/>
            <person name="Antonin V."/>
            <person name="Barry K.W."/>
            <person name="Bougher N.L."/>
            <person name="Buchanan P."/>
            <person name="Buyck B."/>
            <person name="Bense V."/>
            <person name="Catcheside P."/>
            <person name="Chovatia M."/>
            <person name="Cooper J."/>
            <person name="Damon W."/>
            <person name="Desjardin D."/>
            <person name="Finy P."/>
            <person name="Geml J."/>
            <person name="Haridas S."/>
            <person name="Hughes K."/>
            <person name="Justo A."/>
            <person name="Karasinski D."/>
            <person name="Kautmanova I."/>
            <person name="Kiss B."/>
            <person name="Kocsube S."/>
            <person name="Kotiranta H."/>
            <person name="LaButti K.M."/>
            <person name="Lechner B.E."/>
            <person name="Liimatainen K."/>
            <person name="Lipzen A."/>
            <person name="Lukacs Z."/>
            <person name="Mihaltcheva S."/>
            <person name="Morgado L.N."/>
            <person name="Niskanen T."/>
            <person name="Noordeloos M.E."/>
            <person name="Ohm R.A."/>
            <person name="Ortiz-Santana B."/>
            <person name="Ovrebo C."/>
            <person name="Racz N."/>
            <person name="Riley R."/>
            <person name="Savchenko A."/>
            <person name="Shiryaev A."/>
            <person name="Soop K."/>
            <person name="Spirin V."/>
            <person name="Szebenyi C."/>
            <person name="Tomsovsky M."/>
            <person name="Tulloss R.E."/>
            <person name="Uehling J."/>
            <person name="Grigoriev I.V."/>
            <person name="Vagvolgyi C."/>
            <person name="Papp T."/>
            <person name="Martin F.M."/>
            <person name="Miettinen O."/>
            <person name="Hibbett D.S."/>
            <person name="Nagy L.G."/>
        </authorList>
    </citation>
    <scope>NUCLEOTIDE SEQUENCE [LARGE SCALE GENOMIC DNA]</scope>
    <source>
        <strain evidence="3 4">CBS 962.96</strain>
    </source>
</reference>
<dbReference type="AlphaFoldDB" id="A0A4S8MR64"/>
<protein>
    <recommendedName>
        <fullName evidence="5">Pentacotripeptide-repeat region of PRORP domain-containing protein</fullName>
    </recommendedName>
</protein>
<feature type="compositionally biased region" description="Polar residues" evidence="2">
    <location>
        <begin position="85"/>
        <end position="107"/>
    </location>
</feature>
<organism evidence="3 4">
    <name type="scientific">Dendrothele bispora (strain CBS 962.96)</name>
    <dbReference type="NCBI Taxonomy" id="1314807"/>
    <lineage>
        <taxon>Eukaryota</taxon>
        <taxon>Fungi</taxon>
        <taxon>Dikarya</taxon>
        <taxon>Basidiomycota</taxon>
        <taxon>Agaricomycotina</taxon>
        <taxon>Agaricomycetes</taxon>
        <taxon>Agaricomycetidae</taxon>
        <taxon>Agaricales</taxon>
        <taxon>Agaricales incertae sedis</taxon>
        <taxon>Dendrothele</taxon>
    </lineage>
</organism>
<sequence>MLRASSLGSIFTSTTHHSPRLWSHHTTHHRSSILGTLWSGTLIRSTSTLQRDHNVRGVLAERVTHFEETGINTDHYVSHDESVDTPDQSVNLSNPATGQSKQDSNSGELYVTELPYPTGRSRHLFPITPLFGGKYWYGDCFATCGPSEMAFPPKSLYHVNRHGKNYNDSSKNPRQEEKSYFHLCHVIANTQCASEAWIAYSTLLTLPVPRTHQSRDPNVPFAHLHRLCRLLSRNRPKTRTQFLRLLSVLYDIRKFDGKVRAFEWNALISHAGTGRGAGRDRFKLALDVFGDMISGEPPGTTFSSSEFPPLLHPKQVVPPDLYTYNTLISIAAKTLYGRAVQHASLLLQGSGQSPDRITHLSLLPYFTGFRQLAEVRSTLLKIRHQNLELGLDGINACMWAYGYSGRLNIVQAIYHIMRHNLKHDLSNQEVANFMKVLNGEGIDFSTPITPNEITFTATIQIMAYYGDLTMALRVLLDMLSTSDVEFGAPINPKETGEVKYIKYSPNAAVFRALFLGFSRHGTTDTTYETKDTKTWVLANLQQIYQLYMSLPEPLVPSRWIIYFIMNAFDRTSGHDVELLRNVWTEMEDRFEGPWGGAAYRLQALKKMLFSDNAAEYLQKHGFSTRQKPNNTPWLS</sequence>
<dbReference type="InterPro" id="IPR051222">
    <property type="entry name" value="PPR/CCM1_RNA-binding"/>
</dbReference>
<keyword evidence="1" id="KW-0677">Repeat</keyword>
<name>A0A4S8MR64_DENBC</name>
<proteinExistence type="predicted"/>
<accession>A0A4S8MR64</accession>
<dbReference type="InterPro" id="IPR011990">
    <property type="entry name" value="TPR-like_helical_dom_sf"/>
</dbReference>
<evidence type="ECO:0008006" key="5">
    <source>
        <dbReference type="Google" id="ProtNLM"/>
    </source>
</evidence>
<dbReference type="PANTHER" id="PTHR47942">
    <property type="entry name" value="TETRATRICOPEPTIDE REPEAT (TPR)-LIKE SUPERFAMILY PROTEIN-RELATED"/>
    <property type="match status" value="1"/>
</dbReference>
<evidence type="ECO:0000313" key="4">
    <source>
        <dbReference type="Proteomes" id="UP000297245"/>
    </source>
</evidence>